<reference evidence="2" key="3">
    <citation type="submission" date="2015-04" db="UniProtKB">
        <authorList>
            <consortium name="EnsemblPlants"/>
        </authorList>
    </citation>
    <scope>IDENTIFICATION</scope>
</reference>
<reference evidence="2 3" key="1">
    <citation type="submission" date="2012-08" db="EMBL/GenBank/DDBJ databases">
        <title>Oryza genome evolution.</title>
        <authorList>
            <person name="Wing R.A."/>
        </authorList>
    </citation>
    <scope>NUCLEOTIDE SEQUENCE</scope>
</reference>
<name>A0A0D9XW58_9ORYZ</name>
<proteinExistence type="predicted"/>
<dbReference type="HOGENOM" id="CLU_1888743_0_0_1"/>
<feature type="region of interest" description="Disordered" evidence="1">
    <location>
        <begin position="1"/>
        <end position="44"/>
    </location>
</feature>
<dbReference type="Proteomes" id="UP000032180">
    <property type="component" value="Chromosome 12"/>
</dbReference>
<feature type="compositionally biased region" description="Basic and acidic residues" evidence="1">
    <location>
        <begin position="1"/>
        <end position="10"/>
    </location>
</feature>
<organism evidence="2 3">
    <name type="scientific">Leersia perrieri</name>
    <dbReference type="NCBI Taxonomy" id="77586"/>
    <lineage>
        <taxon>Eukaryota</taxon>
        <taxon>Viridiplantae</taxon>
        <taxon>Streptophyta</taxon>
        <taxon>Embryophyta</taxon>
        <taxon>Tracheophyta</taxon>
        <taxon>Spermatophyta</taxon>
        <taxon>Magnoliopsida</taxon>
        <taxon>Liliopsida</taxon>
        <taxon>Poales</taxon>
        <taxon>Poaceae</taxon>
        <taxon>BOP clade</taxon>
        <taxon>Oryzoideae</taxon>
        <taxon>Oryzeae</taxon>
        <taxon>Oryzinae</taxon>
        <taxon>Leersia</taxon>
    </lineage>
</organism>
<dbReference type="Gramene" id="LPERR12G00690.1">
    <property type="protein sequence ID" value="LPERR12G00690.1"/>
    <property type="gene ID" value="LPERR12G00690"/>
</dbReference>
<evidence type="ECO:0000256" key="1">
    <source>
        <dbReference type="SAM" id="MobiDB-lite"/>
    </source>
</evidence>
<dbReference type="EnsemblPlants" id="LPERR12G00690.1">
    <property type="protein sequence ID" value="LPERR12G00690.1"/>
    <property type="gene ID" value="LPERR12G00690"/>
</dbReference>
<sequence>MVVNVDDERRQHRHGLRMSDGAGACDGRSHREHPLPTGKRHRRQQVQITRSQGVFFIKDMPRLGDPDADLVSRVMSEIGYLYCVFLNRNRASSISLNEAWHCTLSGGLFMTLNTIFLVLDKIDSPNSRPWSRERL</sequence>
<evidence type="ECO:0000313" key="2">
    <source>
        <dbReference type="EnsemblPlants" id="LPERR12G00690.1"/>
    </source>
</evidence>
<accession>A0A0D9XW58</accession>
<keyword evidence="3" id="KW-1185">Reference proteome</keyword>
<reference evidence="3" key="2">
    <citation type="submission" date="2013-12" db="EMBL/GenBank/DDBJ databases">
        <authorList>
            <person name="Yu Y."/>
            <person name="Lee S."/>
            <person name="de Baynast K."/>
            <person name="Wissotski M."/>
            <person name="Liu L."/>
            <person name="Talag J."/>
            <person name="Goicoechea J."/>
            <person name="Angelova A."/>
            <person name="Jetty R."/>
            <person name="Kudrna D."/>
            <person name="Golser W."/>
            <person name="Rivera L."/>
            <person name="Zhang J."/>
            <person name="Wing R."/>
        </authorList>
    </citation>
    <scope>NUCLEOTIDE SEQUENCE</scope>
</reference>
<evidence type="ECO:0000313" key="3">
    <source>
        <dbReference type="Proteomes" id="UP000032180"/>
    </source>
</evidence>
<protein>
    <submittedName>
        <fullName evidence="2">Uncharacterized protein</fullName>
    </submittedName>
</protein>
<dbReference type="AlphaFoldDB" id="A0A0D9XW58"/>